<feature type="domain" description="Cadherin" evidence="14">
    <location>
        <begin position="597"/>
        <end position="702"/>
    </location>
</feature>
<evidence type="ECO:0000259" key="14">
    <source>
        <dbReference type="PROSITE" id="PS50268"/>
    </source>
</evidence>
<feature type="compositionally biased region" description="Polar residues" evidence="12">
    <location>
        <begin position="1440"/>
        <end position="1449"/>
    </location>
</feature>
<feature type="domain" description="Cadherin" evidence="14">
    <location>
        <begin position="164"/>
        <end position="274"/>
    </location>
</feature>
<evidence type="ECO:0000256" key="9">
    <source>
        <dbReference type="ARBA" id="ARBA00023136"/>
    </source>
</evidence>
<dbReference type="Pfam" id="PF00028">
    <property type="entry name" value="Cadherin"/>
    <property type="match status" value="6"/>
</dbReference>
<dbReference type="Pfam" id="PF08266">
    <property type="entry name" value="Cadherin_2"/>
    <property type="match status" value="1"/>
</dbReference>
<evidence type="ECO:0000256" key="2">
    <source>
        <dbReference type="ARBA" id="ARBA00022475"/>
    </source>
</evidence>
<keyword evidence="8 13" id="KW-1133">Transmembrane helix</keyword>
<dbReference type="InterPro" id="IPR015919">
    <property type="entry name" value="Cadherin-like_sf"/>
</dbReference>
<sequence>MSSKRSTKRVVPTRSLVKFTTSYFLVTVVVLLCHQTTTTSARSIEIKKTIKEELLPGSVVAELIKEPELKTLLENAKTDTNGNGSLHFSVLSSGNPSASYFTVEPTKGVISIRNRLDRETVCSFRSECLLEFEVAARSILGSFFRLVQFAVTVLDINDNSPEFTEPRFELYFPEESDAGRRFPLPTAFDKDTGPGNGVSDYQLLQGPPMFKLFTEQTVLNTTDVFLVLDSVVNREKSESYKILIGAVDGGVPSLTGTLTVEVRISDINDNFPVFKKSVYTTTIPEDFGRDQPVQTVSATDADTGANGDLLYAFSAMQPLENLQFFYIDAVTGSIYLTRSIESRTGQRIELMVEARDKGHPPKVTKAMVEVFVEDTVNSMPVIIADALGGANGMAEVSEFAQPGKVVAHVSVTDPDSGPNGQTTCGLDRQEFQLESLGDSGGKFTAVLKAPLNREKIDHYNVTVTCRDSGVPALVARGHFAVRVLDENDCDPVFKPRSYEVNIMENNTIGTSIVQLSASDGDIGVNAELKFNVAGIHSKKFSVDSDGLMTALIPLDREESPKIVVTVLATDGGVPSKSATASVIVNLDDVNDCRPKFDSDVFEFNVEEGQPAGKYVGIVSAIDLDEGMNKKLFYHFPNKVSNRGIFRVDSDSGIITTGAVLDREEIAMHTVLVLATDKGIPRLTGTATIVIKVLDVNDNDPVFVFPFAKTDSGWENDSLTIPHSWDPAKPLAKIVARDKDEGLNAQIVYTLSSINYSAPFSMNPSTGAIKLDGELSADDVGLYIMTVAATDQGPKQQRATQAPLYIDVFFDNSTLLLGAGNTRGPSQALILGIVVGIILLVLLCLVGVVFVVCLRRGRTQRKLNGGVPNSVSTSSTAKLHGGYYIAPGVRGSSDSILATKQSNNNGTYNSAVSPGGDSSVTTPLTNGSDDTDGMQTANPYVVMLPRSESVAPSEIIEISRTGRQAAGLNDTADPDNAEDATMFSTFKSEEDILSPGFRNGSLRRPSHDASSIAKRSAANDTFDEESNDDSTSDSGRGGSEVDINGGAAAANKEKARAMAATPVSVKSGISNRLSPLPQGLETDYGHRTLVTFRGESPNSFRFDSDNDTLTRRRGRVPNSPGFPTSPTQFHQDEESDTATSPSTLMAPASRIFDFNGSTRRPSESDGTDSELGAAAPGPTRGRFQNMRRPIFPVSSTSSSTAPQYPNPQHIAGIYTPNVVGASHLNGYNSGGEGGPHSSFFPSRLPSRVPPLLPMLVPPSSYQQQHRPESESDAQLSDSSGSTNPTGRFRSNHVPRLPYYPGIEFSHHAYGGSNRNSIGAFSNNSALSNTEPPYNYYQDQNNASNFAADYQPRARALSSSVSGGSDPMRNVGPDARVSMNYGNVVSELQTSRPVSMEADFLLPPYPEVDDSREDYDEDDQLHVHSGYTGFSPHRDNEREALFSNSKLESIA</sequence>
<feature type="domain" description="Cadherin" evidence="14">
    <location>
        <begin position="730"/>
        <end position="826"/>
    </location>
</feature>
<comment type="subcellular location">
    <subcellularLocation>
        <location evidence="1">Cell membrane</location>
        <topology evidence="1">Single-pass type I membrane protein</topology>
    </subcellularLocation>
</comment>
<evidence type="ECO:0000256" key="5">
    <source>
        <dbReference type="ARBA" id="ARBA00022737"/>
    </source>
</evidence>
<keyword evidence="7" id="KW-0130">Cell adhesion</keyword>
<dbReference type="SMART" id="SM00112">
    <property type="entry name" value="CA"/>
    <property type="match status" value="7"/>
</dbReference>
<evidence type="ECO:0000256" key="1">
    <source>
        <dbReference type="ARBA" id="ARBA00004251"/>
    </source>
</evidence>
<feature type="compositionally biased region" description="Polar residues" evidence="12">
    <location>
        <begin position="1271"/>
        <end position="1284"/>
    </location>
</feature>
<dbReference type="GO" id="GO:0016342">
    <property type="term" value="C:catenin complex"/>
    <property type="evidence" value="ECO:0007669"/>
    <property type="project" value="TreeGrafter"/>
</dbReference>
<feature type="transmembrane region" description="Helical" evidence="13">
    <location>
        <begin position="828"/>
        <end position="853"/>
    </location>
</feature>
<dbReference type="GO" id="GO:0045296">
    <property type="term" value="F:cadherin binding"/>
    <property type="evidence" value="ECO:0007669"/>
    <property type="project" value="TreeGrafter"/>
</dbReference>
<dbReference type="InterPro" id="IPR039808">
    <property type="entry name" value="Cadherin"/>
</dbReference>
<feature type="domain" description="Cadherin" evidence="14">
    <location>
        <begin position="275"/>
        <end position="382"/>
    </location>
</feature>
<dbReference type="FunFam" id="2.60.40.60:FF:000015">
    <property type="entry name" value="FAT atypical cadherin 1"/>
    <property type="match status" value="1"/>
</dbReference>
<keyword evidence="2" id="KW-1003">Cell membrane</keyword>
<feature type="domain" description="Cadherin" evidence="14">
    <location>
        <begin position="494"/>
        <end position="596"/>
    </location>
</feature>
<name>A0AAE1E5N9_9GAST</name>
<dbReference type="FunFam" id="2.60.40.60:FF:000007">
    <property type="entry name" value="Protocadherin alpha 2"/>
    <property type="match status" value="1"/>
</dbReference>
<keyword evidence="9 13" id="KW-0472">Membrane</keyword>
<feature type="domain" description="Cadherin" evidence="14">
    <location>
        <begin position="49"/>
        <end position="163"/>
    </location>
</feature>
<dbReference type="InterPro" id="IPR002126">
    <property type="entry name" value="Cadherin-like_dom"/>
</dbReference>
<dbReference type="GO" id="GO:0007156">
    <property type="term" value="P:homophilic cell adhesion via plasma membrane adhesion molecules"/>
    <property type="evidence" value="ECO:0007669"/>
    <property type="project" value="InterPro"/>
</dbReference>
<evidence type="ECO:0000256" key="13">
    <source>
        <dbReference type="SAM" id="Phobius"/>
    </source>
</evidence>
<keyword evidence="5" id="KW-0677">Repeat</keyword>
<dbReference type="PRINTS" id="PR00205">
    <property type="entry name" value="CADHERIN"/>
</dbReference>
<dbReference type="FunFam" id="2.60.40.60:FF:000092">
    <property type="entry name" value="Protocadherin 8"/>
    <property type="match status" value="1"/>
</dbReference>
<feature type="region of interest" description="Disordered" evidence="12">
    <location>
        <begin position="899"/>
        <end position="935"/>
    </location>
</feature>
<keyword evidence="6 11" id="KW-0106">Calcium</keyword>
<evidence type="ECO:0000313" key="16">
    <source>
        <dbReference type="Proteomes" id="UP001283361"/>
    </source>
</evidence>
<evidence type="ECO:0000256" key="12">
    <source>
        <dbReference type="SAM" id="MobiDB-lite"/>
    </source>
</evidence>
<evidence type="ECO:0000256" key="8">
    <source>
        <dbReference type="ARBA" id="ARBA00022989"/>
    </source>
</evidence>
<dbReference type="GO" id="GO:0005509">
    <property type="term" value="F:calcium ion binding"/>
    <property type="evidence" value="ECO:0007669"/>
    <property type="project" value="UniProtKB-UniRule"/>
</dbReference>
<evidence type="ECO:0000256" key="4">
    <source>
        <dbReference type="ARBA" id="ARBA00022729"/>
    </source>
</evidence>
<feature type="region of interest" description="Disordered" evidence="12">
    <location>
        <begin position="986"/>
        <end position="1043"/>
    </location>
</feature>
<feature type="region of interest" description="Disordered" evidence="12">
    <location>
        <begin position="1094"/>
        <end position="1185"/>
    </location>
</feature>
<feature type="domain" description="Cadherin" evidence="14">
    <location>
        <begin position="394"/>
        <end position="493"/>
    </location>
</feature>
<evidence type="ECO:0000256" key="10">
    <source>
        <dbReference type="ARBA" id="ARBA00023180"/>
    </source>
</evidence>
<dbReference type="GO" id="GO:0016477">
    <property type="term" value="P:cell migration"/>
    <property type="evidence" value="ECO:0007669"/>
    <property type="project" value="TreeGrafter"/>
</dbReference>
<dbReference type="PROSITE" id="PS00232">
    <property type="entry name" value="CADHERIN_1"/>
    <property type="match status" value="2"/>
</dbReference>
<evidence type="ECO:0000256" key="11">
    <source>
        <dbReference type="PROSITE-ProRule" id="PRU00043"/>
    </source>
</evidence>
<feature type="compositionally biased region" description="Acidic residues" evidence="12">
    <location>
        <begin position="1020"/>
        <end position="1030"/>
    </location>
</feature>
<dbReference type="FunFam" id="2.60.40.60:FF:000020">
    <property type="entry name" value="Dachsous cadherin-related 1b"/>
    <property type="match status" value="2"/>
</dbReference>
<dbReference type="PROSITE" id="PS50268">
    <property type="entry name" value="CADHERIN_2"/>
    <property type="match status" value="7"/>
</dbReference>
<keyword evidence="3 13" id="KW-0812">Transmembrane</keyword>
<gene>
    <name evidence="15" type="ORF">RRG08_001103</name>
</gene>
<reference evidence="15" key="1">
    <citation type="journal article" date="2023" name="G3 (Bethesda)">
        <title>A reference genome for the long-term kleptoplast-retaining sea slug Elysia crispata morphotype clarki.</title>
        <authorList>
            <person name="Eastman K.E."/>
            <person name="Pendleton A.L."/>
            <person name="Shaikh M.A."/>
            <person name="Suttiyut T."/>
            <person name="Ogas R."/>
            <person name="Tomko P."/>
            <person name="Gavelis G."/>
            <person name="Widhalm J.R."/>
            <person name="Wisecaver J.H."/>
        </authorList>
    </citation>
    <scope>NUCLEOTIDE SEQUENCE</scope>
    <source>
        <strain evidence="15">ECLA1</strain>
    </source>
</reference>
<dbReference type="Proteomes" id="UP001283361">
    <property type="component" value="Unassembled WGS sequence"/>
</dbReference>
<organism evidence="15 16">
    <name type="scientific">Elysia crispata</name>
    <name type="common">lettuce slug</name>
    <dbReference type="NCBI Taxonomy" id="231223"/>
    <lineage>
        <taxon>Eukaryota</taxon>
        <taxon>Metazoa</taxon>
        <taxon>Spiralia</taxon>
        <taxon>Lophotrochozoa</taxon>
        <taxon>Mollusca</taxon>
        <taxon>Gastropoda</taxon>
        <taxon>Heterobranchia</taxon>
        <taxon>Euthyneura</taxon>
        <taxon>Panpulmonata</taxon>
        <taxon>Sacoglossa</taxon>
        <taxon>Placobranchoidea</taxon>
        <taxon>Plakobranchidae</taxon>
        <taxon>Elysia</taxon>
    </lineage>
</organism>
<feature type="region of interest" description="Disordered" evidence="12">
    <location>
        <begin position="1420"/>
        <end position="1449"/>
    </location>
</feature>
<feature type="region of interest" description="Disordered" evidence="12">
    <location>
        <begin position="1060"/>
        <end position="1080"/>
    </location>
</feature>
<dbReference type="InterPro" id="IPR020894">
    <property type="entry name" value="Cadherin_CS"/>
</dbReference>
<dbReference type="EMBL" id="JAWDGP010001087">
    <property type="protein sequence ID" value="KAK3794957.1"/>
    <property type="molecule type" value="Genomic_DNA"/>
</dbReference>
<evidence type="ECO:0000256" key="7">
    <source>
        <dbReference type="ARBA" id="ARBA00022889"/>
    </source>
</evidence>
<evidence type="ECO:0000313" key="15">
    <source>
        <dbReference type="EMBL" id="KAK3794957.1"/>
    </source>
</evidence>
<dbReference type="Gene3D" id="2.60.40.60">
    <property type="entry name" value="Cadherins"/>
    <property type="match status" value="7"/>
</dbReference>
<dbReference type="CDD" id="cd11304">
    <property type="entry name" value="Cadherin_repeat"/>
    <property type="match status" value="7"/>
</dbReference>
<proteinExistence type="predicted"/>
<evidence type="ECO:0000256" key="3">
    <source>
        <dbReference type="ARBA" id="ARBA00022692"/>
    </source>
</evidence>
<feature type="region of interest" description="Disordered" evidence="12">
    <location>
        <begin position="1224"/>
        <end position="1243"/>
    </location>
</feature>
<dbReference type="GO" id="GO:0008013">
    <property type="term" value="F:beta-catenin binding"/>
    <property type="evidence" value="ECO:0007669"/>
    <property type="project" value="TreeGrafter"/>
</dbReference>
<dbReference type="SUPFAM" id="SSF49313">
    <property type="entry name" value="Cadherin-like"/>
    <property type="match status" value="7"/>
</dbReference>
<keyword evidence="4" id="KW-0732">Signal</keyword>
<dbReference type="PANTHER" id="PTHR24027">
    <property type="entry name" value="CADHERIN-23"/>
    <property type="match status" value="1"/>
</dbReference>
<dbReference type="InterPro" id="IPR013164">
    <property type="entry name" value="Cadherin_N"/>
</dbReference>
<accession>A0AAE1E5N9</accession>
<dbReference type="PANTHER" id="PTHR24027:SF438">
    <property type="entry name" value="CADHERIN 23"/>
    <property type="match status" value="1"/>
</dbReference>
<protein>
    <recommendedName>
        <fullName evidence="14">Cadherin domain-containing protein</fullName>
    </recommendedName>
</protein>
<evidence type="ECO:0000256" key="6">
    <source>
        <dbReference type="ARBA" id="ARBA00022837"/>
    </source>
</evidence>
<keyword evidence="16" id="KW-1185">Reference proteome</keyword>
<feature type="region of interest" description="Disordered" evidence="12">
    <location>
        <begin position="1249"/>
        <end position="1291"/>
    </location>
</feature>
<comment type="caution">
    <text evidence="15">The sequence shown here is derived from an EMBL/GenBank/DDBJ whole genome shotgun (WGS) entry which is preliminary data.</text>
</comment>
<keyword evidence="10" id="KW-0325">Glycoprotein</keyword>